<dbReference type="KEGG" id="smo:SELMODRAFT_427451"/>
<name>D8SZN5_SELML</name>
<keyword evidence="2" id="KW-1185">Reference proteome</keyword>
<dbReference type="EMBL" id="GL377656">
    <property type="protein sequence ID" value="EFJ10052.1"/>
    <property type="molecule type" value="Genomic_DNA"/>
</dbReference>
<dbReference type="InterPro" id="IPR027417">
    <property type="entry name" value="P-loop_NTPase"/>
</dbReference>
<evidence type="ECO:0000313" key="1">
    <source>
        <dbReference type="EMBL" id="EFJ10052.1"/>
    </source>
</evidence>
<dbReference type="SUPFAM" id="SSF52540">
    <property type="entry name" value="P-loop containing nucleoside triphosphate hydrolases"/>
    <property type="match status" value="1"/>
</dbReference>
<dbReference type="Gene3D" id="3.40.50.300">
    <property type="entry name" value="P-loop containing nucleotide triphosphate hydrolases"/>
    <property type="match status" value="1"/>
</dbReference>
<protein>
    <submittedName>
        <fullName evidence="1">Uncharacterized protein</fullName>
    </submittedName>
</protein>
<sequence>MGSGFKALMHERILEDKGGNKYFPSDGREQIKFRVRRVRRVMEDDGLDDLFRHRRIGAATISRIRDLDLKAQDLLVLSPQFLAELCQTVGASEGERFKIFAAVGAAKHSAVTGIRGFGSQSEGLNARLYISERKDLLEKLESLVRKERAVVVRAPPQSGKTSLLQLLKARTESKFGDVFYISLAGISGHSFEYMWYQHYHDVSMERLNSSKPTLLLVDEGQSGFHASDLTLWAKIKSAQAGGMLHIVLVSSFGGDEGDTDEGELPATPVIFKPSCAVTIRPQHGCGSSGLYLQFSNAECMELWENWCKFCAFVPSNNDILYYVMEVGDRQPGLMTHMLDWLVRGTFNDKNWDDCEEFAKSELLSERFMASLSEIRSISTFRNMYWRPEYAGILSKLLGSSSALGFVKKTELSSEELRAANKLSRRGQLVRTKAMNFMFPSPLHRHYYASLCATATLTLPQVQTMGIESFLVHVIQRMSAGRLACSESLATEDGTIYERQYQNEFYRTYCTLLDVPMSPDVGRLYGVAGYVDFYLADLKWAFEIARDGIKLGEHLARFELRGRYHALISKGVVKKYVVVSMDATGVVYKDEVGLVQVIFADGYKTATIYPSGQEVVLQA</sequence>
<proteinExistence type="predicted"/>
<dbReference type="AlphaFoldDB" id="D8SZN5"/>
<dbReference type="InParanoid" id="D8SZN5"/>
<dbReference type="eggNOG" id="ENOG502S68H">
    <property type="taxonomic scope" value="Eukaryota"/>
</dbReference>
<dbReference type="Proteomes" id="UP000001514">
    <property type="component" value="Unassembled WGS sequence"/>
</dbReference>
<reference evidence="1 2" key="1">
    <citation type="journal article" date="2011" name="Science">
        <title>The Selaginella genome identifies genetic changes associated with the evolution of vascular plants.</title>
        <authorList>
            <person name="Banks J.A."/>
            <person name="Nishiyama T."/>
            <person name="Hasebe M."/>
            <person name="Bowman J.L."/>
            <person name="Gribskov M."/>
            <person name="dePamphilis C."/>
            <person name="Albert V.A."/>
            <person name="Aono N."/>
            <person name="Aoyama T."/>
            <person name="Ambrose B.A."/>
            <person name="Ashton N.W."/>
            <person name="Axtell M.J."/>
            <person name="Barker E."/>
            <person name="Barker M.S."/>
            <person name="Bennetzen J.L."/>
            <person name="Bonawitz N.D."/>
            <person name="Chapple C."/>
            <person name="Cheng C."/>
            <person name="Correa L.G."/>
            <person name="Dacre M."/>
            <person name="DeBarry J."/>
            <person name="Dreyer I."/>
            <person name="Elias M."/>
            <person name="Engstrom E.M."/>
            <person name="Estelle M."/>
            <person name="Feng L."/>
            <person name="Finet C."/>
            <person name="Floyd S.K."/>
            <person name="Frommer W.B."/>
            <person name="Fujita T."/>
            <person name="Gramzow L."/>
            <person name="Gutensohn M."/>
            <person name="Harholt J."/>
            <person name="Hattori M."/>
            <person name="Heyl A."/>
            <person name="Hirai T."/>
            <person name="Hiwatashi Y."/>
            <person name="Ishikawa M."/>
            <person name="Iwata M."/>
            <person name="Karol K.G."/>
            <person name="Koehler B."/>
            <person name="Kolukisaoglu U."/>
            <person name="Kubo M."/>
            <person name="Kurata T."/>
            <person name="Lalonde S."/>
            <person name="Li K."/>
            <person name="Li Y."/>
            <person name="Litt A."/>
            <person name="Lyons E."/>
            <person name="Manning G."/>
            <person name="Maruyama T."/>
            <person name="Michael T.P."/>
            <person name="Mikami K."/>
            <person name="Miyazaki S."/>
            <person name="Morinaga S."/>
            <person name="Murata T."/>
            <person name="Mueller-Roeber B."/>
            <person name="Nelson D.R."/>
            <person name="Obara M."/>
            <person name="Oguri Y."/>
            <person name="Olmstead R.G."/>
            <person name="Onodera N."/>
            <person name="Petersen B.L."/>
            <person name="Pils B."/>
            <person name="Prigge M."/>
            <person name="Rensing S.A."/>
            <person name="Riano-Pachon D.M."/>
            <person name="Roberts A.W."/>
            <person name="Sato Y."/>
            <person name="Scheller H.V."/>
            <person name="Schulz B."/>
            <person name="Schulz C."/>
            <person name="Shakirov E.V."/>
            <person name="Shibagaki N."/>
            <person name="Shinohara N."/>
            <person name="Shippen D.E."/>
            <person name="Soerensen I."/>
            <person name="Sotooka R."/>
            <person name="Sugimoto N."/>
            <person name="Sugita M."/>
            <person name="Sumikawa N."/>
            <person name="Tanurdzic M."/>
            <person name="Theissen G."/>
            <person name="Ulvskov P."/>
            <person name="Wakazuki S."/>
            <person name="Weng J.K."/>
            <person name="Willats W.W."/>
            <person name="Wipf D."/>
            <person name="Wolf P.G."/>
            <person name="Yang L."/>
            <person name="Zimmer A.D."/>
            <person name="Zhu Q."/>
            <person name="Mitros T."/>
            <person name="Hellsten U."/>
            <person name="Loque D."/>
            <person name="Otillar R."/>
            <person name="Salamov A."/>
            <person name="Schmutz J."/>
            <person name="Shapiro H."/>
            <person name="Lindquist E."/>
            <person name="Lucas S."/>
            <person name="Rokhsar D."/>
            <person name="Grigoriev I.V."/>
        </authorList>
    </citation>
    <scope>NUCLEOTIDE SEQUENCE [LARGE SCALE GENOMIC DNA]</scope>
</reference>
<dbReference type="OrthoDB" id="158739at2759"/>
<dbReference type="Gramene" id="EFJ10052">
    <property type="protein sequence ID" value="EFJ10052"/>
    <property type="gene ID" value="SELMODRAFT_427451"/>
</dbReference>
<evidence type="ECO:0000313" key="2">
    <source>
        <dbReference type="Proteomes" id="UP000001514"/>
    </source>
</evidence>
<dbReference type="HOGENOM" id="CLU_442398_0_0_1"/>
<accession>D8SZN5</accession>
<gene>
    <name evidence="1" type="ORF">SELMODRAFT_427451</name>
</gene>
<organism evidence="2">
    <name type="scientific">Selaginella moellendorffii</name>
    <name type="common">Spikemoss</name>
    <dbReference type="NCBI Taxonomy" id="88036"/>
    <lineage>
        <taxon>Eukaryota</taxon>
        <taxon>Viridiplantae</taxon>
        <taxon>Streptophyta</taxon>
        <taxon>Embryophyta</taxon>
        <taxon>Tracheophyta</taxon>
        <taxon>Lycopodiopsida</taxon>
        <taxon>Selaginellales</taxon>
        <taxon>Selaginellaceae</taxon>
        <taxon>Selaginella</taxon>
    </lineage>
</organism>